<sequence length="606" mass="64033">MVMRIAGLGSGMDIDSMVTKLMTAERAPLDKLKQTDQKLAWKAQAYRDINVKLAAFRDSLSSLRFSGSWGKTSSTSSDTSKIDVSSVGTASAGTHNIVVTSLARGANAVSSSAVTASAKLEGTANLSAGLTIASDKNQLNVTLNGVTKTVTVAAGVYADGATLQTAIQSAMDKSFGANQIKADTTSGTLKLTPQGDPAYLPQLKVEAGGGDATMLTSLGLNEGQSFKLDSSTTLSSQSAKLAGGVNLTGDTFTINGQSFTISSTDTLNSVMARVNSSSAGVNMYYDSVTDKISVASKTTGDTAKIVFGASSNFQTAFNLSTPAAAQQGKNAVVKIDGVDGTYATNTVTSNGVTYTLKGQTDAAGINVNVNQDTDSIYNSITDFVNKYNDLLTSLNTKINEPVYRDFQPLTDDQKKAMNETDITNWEAKAKSGLLARDSNLQQLRDSMRQISYSSVSTLPSDMNALYEIGITTSGYTKGDTTNAGKLSIDATKLKDAISRDPQGVIKIFANQSLTDTTEEQGVMQRLYSSSSSTITNIIKTAGSGSEAYDKVTNTLGNQVNKLNVKILDMQDKLTTKENNYYSMFSKMDTAIANSNAQVGWLSSFMN</sequence>
<dbReference type="RefSeq" id="WP_116189538.1">
    <property type="nucleotide sequence ID" value="NZ_QTTN01000014.1"/>
</dbReference>
<evidence type="ECO:0000259" key="6">
    <source>
        <dbReference type="Pfam" id="PF02465"/>
    </source>
</evidence>
<evidence type="ECO:0000259" key="7">
    <source>
        <dbReference type="Pfam" id="PF07195"/>
    </source>
</evidence>
<comment type="caution">
    <text evidence="8">The sequence shown here is derived from an EMBL/GenBank/DDBJ whole genome shotgun (WGS) entry which is preliminary data.</text>
</comment>
<evidence type="ECO:0000256" key="4">
    <source>
        <dbReference type="ARBA" id="ARBA00023143"/>
    </source>
</evidence>
<dbReference type="OrthoDB" id="9776025at2"/>
<feature type="domain" description="Flagellar hook-associated protein 2 C-terminal" evidence="7">
    <location>
        <begin position="328"/>
        <end position="595"/>
    </location>
</feature>
<comment type="function">
    <text evidence="5">Required for morphogenesis and for the elongation of the flagellar filament by facilitating polymerization of the flagellin monomers at the tip of growing filament. Forms a capping structure, which prevents flagellin subunits (transported through the central channel of the flagellum) from leaking out without polymerization at the distal end.</text>
</comment>
<comment type="subcellular location">
    <subcellularLocation>
        <location evidence="5">Secreted</location>
    </subcellularLocation>
    <subcellularLocation>
        <location evidence="5">Bacterial flagellum</location>
    </subcellularLocation>
</comment>
<comment type="similarity">
    <text evidence="1 5">Belongs to the FliD family.</text>
</comment>
<proteinExistence type="inferred from homology"/>
<evidence type="ECO:0000256" key="3">
    <source>
        <dbReference type="ARBA" id="ARBA00023054"/>
    </source>
</evidence>
<keyword evidence="8" id="KW-0969">Cilium</keyword>
<keyword evidence="8" id="KW-0282">Flagellum</keyword>
<evidence type="ECO:0000256" key="1">
    <source>
        <dbReference type="ARBA" id="ARBA00009764"/>
    </source>
</evidence>
<organism evidence="8 9">
    <name type="scientific">Paenibacillus taihuensis</name>
    <dbReference type="NCBI Taxonomy" id="1156355"/>
    <lineage>
        <taxon>Bacteria</taxon>
        <taxon>Bacillati</taxon>
        <taxon>Bacillota</taxon>
        <taxon>Bacilli</taxon>
        <taxon>Bacillales</taxon>
        <taxon>Paenibacillaceae</taxon>
        <taxon>Paenibacillus</taxon>
    </lineage>
</organism>
<accession>A0A3D9RWZ0</accession>
<feature type="domain" description="Flagellar hook-associated protein 2 N-terminal" evidence="6">
    <location>
        <begin position="10"/>
        <end position="105"/>
    </location>
</feature>
<dbReference type="AlphaFoldDB" id="A0A3D9RWZ0"/>
<keyword evidence="8" id="KW-0966">Cell projection</keyword>
<dbReference type="GO" id="GO:0071973">
    <property type="term" value="P:bacterial-type flagellum-dependent cell motility"/>
    <property type="evidence" value="ECO:0007669"/>
    <property type="project" value="TreeGrafter"/>
</dbReference>
<comment type="subunit">
    <text evidence="2 5">Homopentamer.</text>
</comment>
<protein>
    <recommendedName>
        <fullName evidence="5">Flagellar hook-associated protein 2</fullName>
        <shortName evidence="5">HAP2</shortName>
    </recommendedName>
    <alternativeName>
        <fullName evidence="5">Flagellar cap protein</fullName>
    </alternativeName>
</protein>
<dbReference type="EMBL" id="QTTN01000014">
    <property type="protein sequence ID" value="REE84490.1"/>
    <property type="molecule type" value="Genomic_DNA"/>
</dbReference>
<dbReference type="GO" id="GO:0005576">
    <property type="term" value="C:extracellular region"/>
    <property type="evidence" value="ECO:0007669"/>
    <property type="project" value="UniProtKB-SubCell"/>
</dbReference>
<keyword evidence="9" id="KW-1185">Reference proteome</keyword>
<name>A0A3D9RWZ0_9BACL</name>
<keyword evidence="4 5" id="KW-0975">Bacterial flagellum</keyword>
<dbReference type="InterPro" id="IPR010809">
    <property type="entry name" value="FliD_C"/>
</dbReference>
<evidence type="ECO:0000313" key="9">
    <source>
        <dbReference type="Proteomes" id="UP000256304"/>
    </source>
</evidence>
<keyword evidence="5" id="KW-0964">Secreted</keyword>
<dbReference type="Pfam" id="PF07195">
    <property type="entry name" value="FliD_C"/>
    <property type="match status" value="1"/>
</dbReference>
<dbReference type="PANTHER" id="PTHR30288">
    <property type="entry name" value="FLAGELLAR CAP/ASSEMBLY PROTEIN FLID"/>
    <property type="match status" value="1"/>
</dbReference>
<evidence type="ECO:0000256" key="2">
    <source>
        <dbReference type="ARBA" id="ARBA00011255"/>
    </source>
</evidence>
<dbReference type="GO" id="GO:0007155">
    <property type="term" value="P:cell adhesion"/>
    <property type="evidence" value="ECO:0007669"/>
    <property type="project" value="InterPro"/>
</dbReference>
<evidence type="ECO:0000256" key="5">
    <source>
        <dbReference type="RuleBase" id="RU362066"/>
    </source>
</evidence>
<keyword evidence="3" id="KW-0175">Coiled coil</keyword>
<dbReference type="Pfam" id="PF02465">
    <property type="entry name" value="FliD_N"/>
    <property type="match status" value="1"/>
</dbReference>
<dbReference type="GO" id="GO:0009421">
    <property type="term" value="C:bacterial-type flagellum filament cap"/>
    <property type="evidence" value="ECO:0007669"/>
    <property type="project" value="InterPro"/>
</dbReference>
<dbReference type="GO" id="GO:0009424">
    <property type="term" value="C:bacterial-type flagellum hook"/>
    <property type="evidence" value="ECO:0007669"/>
    <property type="project" value="UniProtKB-UniRule"/>
</dbReference>
<dbReference type="InterPro" id="IPR040026">
    <property type="entry name" value="FliD"/>
</dbReference>
<gene>
    <name evidence="8" type="ORF">A8990_11424</name>
</gene>
<reference evidence="8 9" key="1">
    <citation type="submission" date="2018-08" db="EMBL/GenBank/DDBJ databases">
        <title>Genomic Encyclopedia of Type Strains, Phase III (KMG-III): the genomes of soil and plant-associated and newly described type strains.</title>
        <authorList>
            <person name="Whitman W."/>
        </authorList>
    </citation>
    <scope>NUCLEOTIDE SEQUENCE [LARGE SCALE GENOMIC DNA]</scope>
    <source>
        <strain evidence="8 9">CGMCC 1.10966</strain>
    </source>
</reference>
<dbReference type="Proteomes" id="UP000256304">
    <property type="component" value="Unassembled WGS sequence"/>
</dbReference>
<evidence type="ECO:0000313" key="8">
    <source>
        <dbReference type="EMBL" id="REE84490.1"/>
    </source>
</evidence>
<dbReference type="PANTHER" id="PTHR30288:SF0">
    <property type="entry name" value="FLAGELLAR HOOK-ASSOCIATED PROTEIN 2"/>
    <property type="match status" value="1"/>
</dbReference>
<dbReference type="InterPro" id="IPR003481">
    <property type="entry name" value="FliD_N"/>
</dbReference>